<reference evidence="3 4" key="2">
    <citation type="submission" date="2015-01" db="EMBL/GenBank/DDBJ databases">
        <title>Complete genome sequence of Pyrinomonas methylaliphatogenes type strain K22T.</title>
        <authorList>
            <person name="Lee K.C.Y."/>
            <person name="Power J.F."/>
            <person name="Dunfield P.F."/>
            <person name="Morgan X.C."/>
            <person name="Huttenhower C."/>
            <person name="Stott M.B."/>
        </authorList>
    </citation>
    <scope>NUCLEOTIDE SEQUENCE [LARGE SCALE GENOMIC DNA]</scope>
    <source>
        <strain evidence="3 4">K22</strain>
    </source>
</reference>
<evidence type="ECO:0000313" key="3">
    <source>
        <dbReference type="EMBL" id="CDM67141.1"/>
    </source>
</evidence>
<dbReference type="Gene3D" id="3.40.630.10">
    <property type="entry name" value="Zn peptidases"/>
    <property type="match status" value="1"/>
</dbReference>
<name>A0A0B6X1H1_9BACT</name>
<feature type="chain" id="PRO_5002110454" evidence="1">
    <location>
        <begin position="23"/>
        <end position="560"/>
    </location>
</feature>
<reference evidence="3 4" key="1">
    <citation type="submission" date="2013-12" db="EMBL/GenBank/DDBJ databases">
        <authorList>
            <person name="Stott M."/>
        </authorList>
    </citation>
    <scope>NUCLEOTIDE SEQUENCE [LARGE SCALE GENOMIC DNA]</scope>
    <source>
        <strain evidence="3 4">K22</strain>
    </source>
</reference>
<keyword evidence="3" id="KW-0031">Aminopeptidase</keyword>
<protein>
    <submittedName>
        <fullName evidence="3">Predicted aminopeptidase</fullName>
    </submittedName>
</protein>
<dbReference type="OrthoDB" id="233977at2"/>
<dbReference type="RefSeq" id="WP_041979382.1">
    <property type="nucleotide sequence ID" value="NZ_CBXV010000009.1"/>
</dbReference>
<dbReference type="EMBL" id="CBXV010000009">
    <property type="protein sequence ID" value="CDM67141.1"/>
    <property type="molecule type" value="Genomic_DNA"/>
</dbReference>
<dbReference type="SUPFAM" id="SSF53187">
    <property type="entry name" value="Zn-dependent exopeptidases"/>
    <property type="match status" value="1"/>
</dbReference>
<dbReference type="STRING" id="454194.PYK22_03190"/>
<evidence type="ECO:0000256" key="1">
    <source>
        <dbReference type="SAM" id="SignalP"/>
    </source>
</evidence>
<feature type="domain" description="Peptidase M28" evidence="2">
    <location>
        <begin position="312"/>
        <end position="534"/>
    </location>
</feature>
<dbReference type="AlphaFoldDB" id="A0A0B6X1H1"/>
<organism evidence="3 4">
    <name type="scientific">Pyrinomonas methylaliphatogenes</name>
    <dbReference type="NCBI Taxonomy" id="454194"/>
    <lineage>
        <taxon>Bacteria</taxon>
        <taxon>Pseudomonadati</taxon>
        <taxon>Acidobacteriota</taxon>
        <taxon>Blastocatellia</taxon>
        <taxon>Blastocatellales</taxon>
        <taxon>Pyrinomonadaceae</taxon>
        <taxon>Pyrinomonas</taxon>
    </lineage>
</organism>
<dbReference type="Pfam" id="PF04389">
    <property type="entry name" value="Peptidase_M28"/>
    <property type="match status" value="1"/>
</dbReference>
<keyword evidence="3" id="KW-0645">Protease</keyword>
<dbReference type="PANTHER" id="PTHR12147:SF26">
    <property type="entry name" value="PEPTIDASE M28 DOMAIN-CONTAINING PROTEIN"/>
    <property type="match status" value="1"/>
</dbReference>
<dbReference type="GO" id="GO:0006508">
    <property type="term" value="P:proteolysis"/>
    <property type="evidence" value="ECO:0007669"/>
    <property type="project" value="InterPro"/>
</dbReference>
<dbReference type="InterPro" id="IPR046450">
    <property type="entry name" value="PA_dom_sf"/>
</dbReference>
<sequence length="560" mass="62167" precursor="true">MRKKLVLSLALVLTLVSAQSLALTQRRATRKAVAATSAPALAAEALRAAEQITAAQLRDYLTFIASDEMEGRDTPSRGLDTTAKFLALQLARAGAKPAGDDGTYFQRIKLRRVKVDPEKTRVELDGQRFNYGDDFLAGNVSGTTSGNLVYVGHGWVFPAKNINPYAGIDVRDRIMVVASGLPRGVTFNDLLSGKQGQDWESPDSYGKKNGARGIVFIPSFQELATWNRRRQSAIERGITYVERFQTGNPDQLPSITASFSLLNALFRGEKVSASDLFARLAAGEDGEPFALSPDKTLTMSVDVASETVYTQNVVATVEGSDPVLKNEYVALGAHYDHVGIGLPDKNGDRIYNGADDDGSGTTALLAIAEAFARSNPRPKRSILFVWHAGEEKGLWGSRYFTQFPTVPLDRIIAQLNIDMIGRSKRDGDAKPENRDLSGPNEIYVIGSRMMSTELGELSERVNKSYLNLAFNYKYDDPKDPNRFFFRSDHYNYAQKGIPIIFYFDGVHEDYHRPSDSPDKIDYQKMERVARTIFMTAWELANLPQRPRVDRELPAELRGAR</sequence>
<accession>A0A0B6X1H1</accession>
<proteinExistence type="predicted"/>
<feature type="signal peptide" evidence="1">
    <location>
        <begin position="1"/>
        <end position="22"/>
    </location>
</feature>
<gene>
    <name evidence="3" type="ORF">PYK22_03190</name>
</gene>
<keyword evidence="4" id="KW-1185">Reference proteome</keyword>
<dbReference type="Proteomes" id="UP000031518">
    <property type="component" value="Unassembled WGS sequence"/>
</dbReference>
<evidence type="ECO:0000313" key="4">
    <source>
        <dbReference type="Proteomes" id="UP000031518"/>
    </source>
</evidence>
<dbReference type="GO" id="GO:0004177">
    <property type="term" value="F:aminopeptidase activity"/>
    <property type="evidence" value="ECO:0007669"/>
    <property type="project" value="UniProtKB-KW"/>
</dbReference>
<dbReference type="PANTHER" id="PTHR12147">
    <property type="entry name" value="METALLOPEPTIDASE M28 FAMILY MEMBER"/>
    <property type="match status" value="1"/>
</dbReference>
<dbReference type="SUPFAM" id="SSF52025">
    <property type="entry name" value="PA domain"/>
    <property type="match status" value="1"/>
</dbReference>
<keyword evidence="1" id="KW-0732">Signal</keyword>
<dbReference type="InterPro" id="IPR007484">
    <property type="entry name" value="Peptidase_M28"/>
</dbReference>
<evidence type="ECO:0000259" key="2">
    <source>
        <dbReference type="Pfam" id="PF04389"/>
    </source>
</evidence>
<dbReference type="InterPro" id="IPR045175">
    <property type="entry name" value="M28_fam"/>
</dbReference>
<dbReference type="GO" id="GO:0008235">
    <property type="term" value="F:metalloexopeptidase activity"/>
    <property type="evidence" value="ECO:0007669"/>
    <property type="project" value="InterPro"/>
</dbReference>
<keyword evidence="3" id="KW-0378">Hydrolase</keyword>